<dbReference type="AlphaFoldDB" id="A0A414X046"/>
<dbReference type="Pfam" id="PF21957">
    <property type="entry name" value="Zn_ribbon_16"/>
    <property type="match status" value="1"/>
</dbReference>
<feature type="domain" description="Zinc beta-ribbon finger putative" evidence="2">
    <location>
        <begin position="8"/>
        <end position="69"/>
    </location>
</feature>
<reference evidence="3 4" key="1">
    <citation type="submission" date="2018-08" db="EMBL/GenBank/DDBJ databases">
        <title>A genome reference for cultivated species of the human gut microbiota.</title>
        <authorList>
            <person name="Zou Y."/>
            <person name="Xue W."/>
            <person name="Luo G."/>
        </authorList>
    </citation>
    <scope>NUCLEOTIDE SEQUENCE [LARGE SCALE GENOMIC DNA]</scope>
    <source>
        <strain evidence="3 4">AM17-44</strain>
    </source>
</reference>
<proteinExistence type="predicted"/>
<dbReference type="InterPro" id="IPR047731">
    <property type="entry name" value="Zinc_ribbon_put"/>
</dbReference>
<gene>
    <name evidence="3" type="ORF">DW204_07305</name>
</gene>
<evidence type="ECO:0000313" key="3">
    <source>
        <dbReference type="EMBL" id="RHH45193.1"/>
    </source>
</evidence>
<accession>A0A414X046</accession>
<dbReference type="Proteomes" id="UP000284998">
    <property type="component" value="Unassembled WGS sequence"/>
</dbReference>
<dbReference type="EMBL" id="QRJS01000014">
    <property type="protein sequence ID" value="RHH45193.1"/>
    <property type="molecule type" value="Genomic_DNA"/>
</dbReference>
<evidence type="ECO:0000259" key="2">
    <source>
        <dbReference type="Pfam" id="PF21957"/>
    </source>
</evidence>
<dbReference type="RefSeq" id="WP_118243531.1">
    <property type="nucleotide sequence ID" value="NZ_QRJS01000014.1"/>
</dbReference>
<feature type="domain" description="DUF6371" evidence="1">
    <location>
        <begin position="109"/>
        <end position="286"/>
    </location>
</feature>
<dbReference type="NCBIfam" id="NF040506">
    <property type="entry name" value="PG0870_Nterm"/>
    <property type="match status" value="1"/>
</dbReference>
<comment type="caution">
    <text evidence="3">The sequence shown here is derived from an EMBL/GenBank/DDBJ whole genome shotgun (WGS) entry which is preliminary data.</text>
</comment>
<evidence type="ECO:0000313" key="4">
    <source>
        <dbReference type="Proteomes" id="UP000284998"/>
    </source>
</evidence>
<name>A0A414X046_9BACT</name>
<organism evidence="3 4">
    <name type="scientific">Phocaeicola plebeius</name>
    <dbReference type="NCBI Taxonomy" id="310297"/>
    <lineage>
        <taxon>Bacteria</taxon>
        <taxon>Pseudomonadati</taxon>
        <taxon>Bacteroidota</taxon>
        <taxon>Bacteroidia</taxon>
        <taxon>Bacteroidales</taxon>
        <taxon>Bacteroidaceae</taxon>
        <taxon>Phocaeicola</taxon>
    </lineage>
</organism>
<dbReference type="InterPro" id="IPR045951">
    <property type="entry name" value="DUF6371"/>
</dbReference>
<sequence>MMKTESIYKHILEPSGNGRKYHPCPHCGAYKFTYYIDRDTGKPLADYVGRCERINSCGYHYPPREYFRNLNSKNKIEMKEEQLAKEITSVVKEERVNRRYPKSVDYVKNALFCFLVTVFGKQKVLATFQKYDVRTSTLFRKDSKYGAAFLMRAIDLLIRQVKEMAYDSKTGKRIKEGQSVFLLDYNTRSYQLRDGSFSIYLAGKSLMKDYDFKNKLCFFGEHLLAGEVSKPIAIVESEKTAIICDICMPDYIWLATGGKNGCKWTTEEVYQVLKDANQPITLFPDLNATEDWIAKAEKLLAAGLDVSIYDLEEQEGITEEDKAKGLDIGDYLIRYWKENHPEDGEKIEEVKCQKANIPQLSKMLSSLSSKKEPNMIEELGIPIDPKEVDGLLPNKSSGSVSGVDLSVISDIE</sequence>
<dbReference type="Pfam" id="PF19898">
    <property type="entry name" value="DUF6371"/>
    <property type="match status" value="1"/>
</dbReference>
<evidence type="ECO:0000259" key="1">
    <source>
        <dbReference type="Pfam" id="PF19898"/>
    </source>
</evidence>
<protein>
    <submittedName>
        <fullName evidence="3">Uncharacterized protein</fullName>
    </submittedName>
</protein>